<reference evidence="2" key="1">
    <citation type="submission" date="2022-11" db="UniProtKB">
        <authorList>
            <consortium name="WormBaseParasite"/>
        </authorList>
    </citation>
    <scope>IDENTIFICATION</scope>
</reference>
<sequence>MTDASAYVLDKLKNIRAGTYTPLLPVCQTLSGASVWATPALGLLRYKPQRQMCFVVGDGTGGWLRSHNYASSEDHLRGERATTWFLTVGSVDVIIGRKIGRKSQGAKRLQLLAATKNGRRKVSQKPDVSSNAFPVVALSITSRDVNMKRGGVKKRTNTLEKIDEIISISSSPYLNPFKADNEARNRNMGHWQRLFAAAAFKKSCPVSPADQLPDEFPANTTTTVSF</sequence>
<protein>
    <submittedName>
        <fullName evidence="2">Uncharacterized protein</fullName>
    </submittedName>
</protein>
<accession>A0A914HWJ1</accession>
<dbReference type="WBParaSite" id="Gr19_v10_g4423.t1">
    <property type="protein sequence ID" value="Gr19_v10_g4423.t1"/>
    <property type="gene ID" value="Gr19_v10_g4423"/>
</dbReference>
<evidence type="ECO:0000313" key="1">
    <source>
        <dbReference type="Proteomes" id="UP000887572"/>
    </source>
</evidence>
<proteinExistence type="predicted"/>
<dbReference type="AlphaFoldDB" id="A0A914HWJ1"/>
<name>A0A914HWJ1_GLORO</name>
<organism evidence="1 2">
    <name type="scientific">Globodera rostochiensis</name>
    <name type="common">Golden nematode worm</name>
    <name type="synonym">Heterodera rostochiensis</name>
    <dbReference type="NCBI Taxonomy" id="31243"/>
    <lineage>
        <taxon>Eukaryota</taxon>
        <taxon>Metazoa</taxon>
        <taxon>Ecdysozoa</taxon>
        <taxon>Nematoda</taxon>
        <taxon>Chromadorea</taxon>
        <taxon>Rhabditida</taxon>
        <taxon>Tylenchina</taxon>
        <taxon>Tylenchomorpha</taxon>
        <taxon>Tylenchoidea</taxon>
        <taxon>Heteroderidae</taxon>
        <taxon>Heteroderinae</taxon>
        <taxon>Globodera</taxon>
    </lineage>
</organism>
<dbReference type="Proteomes" id="UP000887572">
    <property type="component" value="Unplaced"/>
</dbReference>
<keyword evidence="1" id="KW-1185">Reference proteome</keyword>
<evidence type="ECO:0000313" key="2">
    <source>
        <dbReference type="WBParaSite" id="Gr19_v10_g4423.t1"/>
    </source>
</evidence>